<dbReference type="InterPro" id="IPR036397">
    <property type="entry name" value="RNaseH_sf"/>
</dbReference>
<keyword evidence="1" id="KW-0694">RNA-binding</keyword>
<comment type="caution">
    <text evidence="4">The sequence shown here is derived from an EMBL/GenBank/DDBJ whole genome shotgun (WGS) entry which is preliminary data.</text>
</comment>
<evidence type="ECO:0000259" key="3">
    <source>
        <dbReference type="PROSITE" id="PS50994"/>
    </source>
</evidence>
<evidence type="ECO:0000313" key="4">
    <source>
        <dbReference type="EMBL" id="KAF9749476.1"/>
    </source>
</evidence>
<accession>A0A8H7KFH4</accession>
<dbReference type="InterPro" id="IPR001584">
    <property type="entry name" value="Integrase_cat-core"/>
</dbReference>
<dbReference type="EMBL" id="JADCTT010000007">
    <property type="protein sequence ID" value="KAF9749476.1"/>
    <property type="molecule type" value="Genomic_DNA"/>
</dbReference>
<feature type="compositionally biased region" description="Basic residues" evidence="2">
    <location>
        <begin position="252"/>
        <end position="262"/>
    </location>
</feature>
<feature type="region of interest" description="Disordered" evidence="2">
    <location>
        <begin position="530"/>
        <end position="566"/>
    </location>
</feature>
<organism evidence="4 5">
    <name type="scientific">Bionectria ochroleuca</name>
    <name type="common">Gliocladium roseum</name>
    <dbReference type="NCBI Taxonomy" id="29856"/>
    <lineage>
        <taxon>Eukaryota</taxon>
        <taxon>Fungi</taxon>
        <taxon>Dikarya</taxon>
        <taxon>Ascomycota</taxon>
        <taxon>Pezizomycotina</taxon>
        <taxon>Sordariomycetes</taxon>
        <taxon>Hypocreomycetidae</taxon>
        <taxon>Hypocreales</taxon>
        <taxon>Bionectriaceae</taxon>
        <taxon>Clonostachys</taxon>
    </lineage>
</organism>
<reference evidence="4" key="1">
    <citation type="submission" date="2020-10" db="EMBL/GenBank/DDBJ databases">
        <title>High-Quality Genome Resource of Clonostachys rosea strain S41 by Oxford Nanopore Long-Read Sequencing.</title>
        <authorList>
            <person name="Wang H."/>
        </authorList>
    </citation>
    <scope>NUCLEOTIDE SEQUENCE</scope>
    <source>
        <strain evidence="4">S41</strain>
    </source>
</reference>
<gene>
    <name evidence="4" type="ORF">IM811_015503</name>
</gene>
<feature type="domain" description="Integrase catalytic" evidence="3">
    <location>
        <begin position="808"/>
        <end position="928"/>
    </location>
</feature>
<dbReference type="Proteomes" id="UP000616885">
    <property type="component" value="Unassembled WGS sequence"/>
</dbReference>
<dbReference type="InterPro" id="IPR012337">
    <property type="entry name" value="RNaseH-like_sf"/>
</dbReference>
<dbReference type="PROSITE" id="PS50994">
    <property type="entry name" value="INTEGRASE"/>
    <property type="match status" value="1"/>
</dbReference>
<evidence type="ECO:0000313" key="5">
    <source>
        <dbReference type="Proteomes" id="UP000616885"/>
    </source>
</evidence>
<feature type="region of interest" description="Disordered" evidence="2">
    <location>
        <begin position="140"/>
        <end position="276"/>
    </location>
</feature>
<dbReference type="GO" id="GO:0015074">
    <property type="term" value="P:DNA integration"/>
    <property type="evidence" value="ECO:0007669"/>
    <property type="project" value="InterPro"/>
</dbReference>
<evidence type="ECO:0000256" key="1">
    <source>
        <dbReference type="ARBA" id="ARBA00022884"/>
    </source>
</evidence>
<dbReference type="GO" id="GO:0005634">
    <property type="term" value="C:nucleus"/>
    <property type="evidence" value="ECO:0007669"/>
    <property type="project" value="UniProtKB-ARBA"/>
</dbReference>
<name>A0A8H7KFH4_BIOOC</name>
<protein>
    <recommendedName>
        <fullName evidence="3">Integrase catalytic domain-containing protein</fullName>
    </recommendedName>
</protein>
<sequence length="928" mass="104441">MSTPAAEDDAGQVPKSTMEMKAMIDEAVNAHRLPAIPNYLVQSLDHIFFFDPSHELGRAPNEAKEETKNTWLLKAMCAWDHRSGTLLFEWFLEDFEDWSAENFESCNRRLAEILTWEDLPPHTNTTVKSSIHDDDELLEADNDRTPENEPAGDGEIPDFSPEQPHDQRSTQGSPAGVYKPPARANPTNEIPQPHQQGPHDQRSTQESPAWVNQPPEGALRRQGVRQSEGRDDIATRVTTRGGGTSDPSQSQRHQRGDHRSRHTAQLPRPDEPVPPGWYHALPPAVMTNEVIESAEIKAFTSMWNKDNNFTGELYDILDHKMRIFTDTCELLRIQYAKLHALFPNILSKRAQEYFLDHMNRGMRFDEMYAQIKREFDSDINRAQYHADWSSMTFRSVQGESENADKSQMEVLKILLDRLQKCQRALGPAYKDETHLVANTLRAVQGVPELKIALANPQRAFNSLSSQLLSTMKVEENTPTPEEESTMVTTDQGDACKADTHVREPEVKGLKARQPGGVGFAEEQTADLQITPWRNRKLRRSGDSESEQETDYQLSESGESEPGDPESSAMAYFLANEAFKHRLQPKSSNTEGKPVGVPSAPIDQIFSQYLIDSAARWFGIIPDTGAASISTAGANQTQALLRIRPDIQISESESKGRVRFGAGEPLEATGVVPVPTPIGDITFHVIPADTPFLMCIKDMDELGVYLDNTRNELVKRGTRAVKRIPVTRRWGHPWLQLDNKSSALPRTYHTEGQSEEAAELTEAQLRRIHRRFGHPSVEKLWNILQRADKKANRSALELINRVCHHCQIKGKAPQRFKFVLKDDVDFNYEIVVDIMYLDGKPVLHVIDASTSFQAATFLDDLTAANTWLALKKCWLDTYLGPPDVISFDAGTNFAAAEFKGEARLMGITCHQIPIEAHWSIGKIEKHHAP</sequence>
<dbReference type="GO" id="GO:0003723">
    <property type="term" value="F:RNA binding"/>
    <property type="evidence" value="ECO:0007669"/>
    <property type="project" value="UniProtKB-KW"/>
</dbReference>
<dbReference type="SUPFAM" id="SSF53098">
    <property type="entry name" value="Ribonuclease H-like"/>
    <property type="match status" value="1"/>
</dbReference>
<proteinExistence type="predicted"/>
<dbReference type="Gene3D" id="3.30.420.10">
    <property type="entry name" value="Ribonuclease H-like superfamily/Ribonuclease H"/>
    <property type="match status" value="1"/>
</dbReference>
<dbReference type="AlphaFoldDB" id="A0A8H7KFH4"/>
<feature type="compositionally biased region" description="Polar residues" evidence="2">
    <location>
        <begin position="185"/>
        <end position="195"/>
    </location>
</feature>
<evidence type="ECO:0000256" key="2">
    <source>
        <dbReference type="SAM" id="MobiDB-lite"/>
    </source>
</evidence>